<dbReference type="Proteomes" id="UP001605036">
    <property type="component" value="Unassembled WGS sequence"/>
</dbReference>
<comment type="caution">
    <text evidence="1">The sequence shown here is derived from an EMBL/GenBank/DDBJ whole genome shotgun (WGS) entry which is preliminary data.</text>
</comment>
<dbReference type="EMBL" id="JBHFFA010000003">
    <property type="protein sequence ID" value="KAL2634707.1"/>
    <property type="molecule type" value="Genomic_DNA"/>
</dbReference>
<dbReference type="AlphaFoldDB" id="A0ABD1YYC0"/>
<evidence type="ECO:0000313" key="2">
    <source>
        <dbReference type="Proteomes" id="UP001605036"/>
    </source>
</evidence>
<keyword evidence="2" id="KW-1185">Reference proteome</keyword>
<sequence length="211" mass="22086">MYVVATAHLEAQGPAVHRVGPCVGRCRVAIERVWEEVRWSDSPLAVPGLTREAAVSHSISGRASAPAKSIVLGGQRGFDGVAIEFLQSGMSLGGAGDSLGSTRHGKNGTVEAFSIDTQELEGRAASAPDGLARSATFRMRRVRIGGGREYSGVSVLCLAIAAQERSVRKNFMSSAELVPPFILATSWGTRCRGGGGLSRNPFSCDGASGWV</sequence>
<accession>A0ABD1YYC0</accession>
<organism evidence="1 2">
    <name type="scientific">Riccia fluitans</name>
    <dbReference type="NCBI Taxonomy" id="41844"/>
    <lineage>
        <taxon>Eukaryota</taxon>
        <taxon>Viridiplantae</taxon>
        <taxon>Streptophyta</taxon>
        <taxon>Embryophyta</taxon>
        <taxon>Marchantiophyta</taxon>
        <taxon>Marchantiopsida</taxon>
        <taxon>Marchantiidae</taxon>
        <taxon>Marchantiales</taxon>
        <taxon>Ricciaceae</taxon>
        <taxon>Riccia</taxon>
    </lineage>
</organism>
<protein>
    <submittedName>
        <fullName evidence="1">Uncharacterized protein</fullName>
    </submittedName>
</protein>
<proteinExistence type="predicted"/>
<evidence type="ECO:0000313" key="1">
    <source>
        <dbReference type="EMBL" id="KAL2634707.1"/>
    </source>
</evidence>
<gene>
    <name evidence="1" type="ORF">R1flu_006186</name>
</gene>
<reference evidence="1 2" key="1">
    <citation type="submission" date="2024-09" db="EMBL/GenBank/DDBJ databases">
        <title>Chromosome-scale assembly of Riccia fluitans.</title>
        <authorList>
            <person name="Paukszto L."/>
            <person name="Sawicki J."/>
            <person name="Karawczyk K."/>
            <person name="Piernik-Szablinska J."/>
            <person name="Szczecinska M."/>
            <person name="Mazdziarz M."/>
        </authorList>
    </citation>
    <scope>NUCLEOTIDE SEQUENCE [LARGE SCALE GENOMIC DNA]</scope>
    <source>
        <strain evidence="1">Rf_01</strain>
        <tissue evidence="1">Aerial parts of the thallus</tissue>
    </source>
</reference>
<name>A0ABD1YYC0_9MARC</name>